<protein>
    <submittedName>
        <fullName evidence="2">Uncharacterized protein</fullName>
    </submittedName>
</protein>
<organism evidence="2 3">
    <name type="scientific">Hydrogenophaga crocea</name>
    <dbReference type="NCBI Taxonomy" id="2716225"/>
    <lineage>
        <taxon>Bacteria</taxon>
        <taxon>Pseudomonadati</taxon>
        <taxon>Pseudomonadota</taxon>
        <taxon>Betaproteobacteria</taxon>
        <taxon>Burkholderiales</taxon>
        <taxon>Comamonadaceae</taxon>
        <taxon>Hydrogenophaga</taxon>
    </lineage>
</organism>
<accession>A0A6G8II40</accession>
<dbReference type="AlphaFoldDB" id="A0A6G8II40"/>
<sequence>MKKLVLKAVLVASTLLAAPSWAGLKEDVAAKEFEVSKLRAEVEPLARSIIVVSNDLRVFASLSPFVDAVKTINDRLQDKRTIRVQSTARNGKFWEDGPTWCNSYVELDNPDSFRANAVLSKVSADVRDDGAITLGSRAEIDGRVQLKFQFKGARYQQTIGICPVCVRTNVCPPGGGVGTSIGVGFQKNFDLQLLMAFARSADGRSVDYKAGFVSPKDISITAQIGLQGIGTIGHPMSFDLPQDPIASGSFPLLVTNEGEFKLPGGAGERTYTFVLTPTEFVANKNGITATWKSTVQFKP</sequence>
<evidence type="ECO:0000313" key="2">
    <source>
        <dbReference type="EMBL" id="QIM52728.1"/>
    </source>
</evidence>
<evidence type="ECO:0000313" key="3">
    <source>
        <dbReference type="Proteomes" id="UP000503162"/>
    </source>
</evidence>
<evidence type="ECO:0000256" key="1">
    <source>
        <dbReference type="SAM" id="SignalP"/>
    </source>
</evidence>
<reference evidence="2 3" key="1">
    <citation type="submission" date="2020-03" db="EMBL/GenBank/DDBJ databases">
        <title>Hydrogenophaga sp. nov. isolated from cyanobacterial mat.</title>
        <authorList>
            <person name="Thorat V."/>
            <person name="Kirdat K."/>
            <person name="Tiwarekar B."/>
            <person name="Costa E.D."/>
            <person name="Yadav A."/>
        </authorList>
    </citation>
    <scope>NUCLEOTIDE SEQUENCE [LARGE SCALE GENOMIC DNA]</scope>
    <source>
        <strain evidence="2 3">BA0156</strain>
    </source>
</reference>
<name>A0A6G8II40_9BURK</name>
<keyword evidence="3" id="KW-1185">Reference proteome</keyword>
<gene>
    <name evidence="2" type="ORF">G9Q37_11510</name>
</gene>
<keyword evidence="1" id="KW-0732">Signal</keyword>
<dbReference type="Proteomes" id="UP000503162">
    <property type="component" value="Chromosome"/>
</dbReference>
<dbReference type="RefSeq" id="WP_166227330.1">
    <property type="nucleotide sequence ID" value="NZ_CP049989.1"/>
</dbReference>
<feature type="signal peptide" evidence="1">
    <location>
        <begin position="1"/>
        <end position="22"/>
    </location>
</feature>
<dbReference type="EMBL" id="CP049989">
    <property type="protein sequence ID" value="QIM52728.1"/>
    <property type="molecule type" value="Genomic_DNA"/>
</dbReference>
<dbReference type="KEGG" id="hcz:G9Q37_11510"/>
<feature type="chain" id="PRO_5026180805" evidence="1">
    <location>
        <begin position="23"/>
        <end position="299"/>
    </location>
</feature>
<proteinExistence type="predicted"/>